<accession>A0A5C3N0S6</accession>
<dbReference type="EMBL" id="ML213511">
    <property type="protein sequence ID" value="TFK51214.1"/>
    <property type="molecule type" value="Genomic_DNA"/>
</dbReference>
<name>A0A5C3N0S6_9AGAM</name>
<gene>
    <name evidence="1" type="ORF">OE88DRAFT_1514484</name>
</gene>
<reference evidence="1 2" key="1">
    <citation type="journal article" date="2019" name="Nat. Ecol. Evol.">
        <title>Megaphylogeny resolves global patterns of mushroom evolution.</title>
        <authorList>
            <person name="Varga T."/>
            <person name="Krizsan K."/>
            <person name="Foldi C."/>
            <person name="Dima B."/>
            <person name="Sanchez-Garcia M."/>
            <person name="Sanchez-Ramirez S."/>
            <person name="Szollosi G.J."/>
            <person name="Szarkandi J.G."/>
            <person name="Papp V."/>
            <person name="Albert L."/>
            <person name="Andreopoulos W."/>
            <person name="Angelini C."/>
            <person name="Antonin V."/>
            <person name="Barry K.W."/>
            <person name="Bougher N.L."/>
            <person name="Buchanan P."/>
            <person name="Buyck B."/>
            <person name="Bense V."/>
            <person name="Catcheside P."/>
            <person name="Chovatia M."/>
            <person name="Cooper J."/>
            <person name="Damon W."/>
            <person name="Desjardin D."/>
            <person name="Finy P."/>
            <person name="Geml J."/>
            <person name="Haridas S."/>
            <person name="Hughes K."/>
            <person name="Justo A."/>
            <person name="Karasinski D."/>
            <person name="Kautmanova I."/>
            <person name="Kiss B."/>
            <person name="Kocsube S."/>
            <person name="Kotiranta H."/>
            <person name="LaButti K.M."/>
            <person name="Lechner B.E."/>
            <person name="Liimatainen K."/>
            <person name="Lipzen A."/>
            <person name="Lukacs Z."/>
            <person name="Mihaltcheva S."/>
            <person name="Morgado L.N."/>
            <person name="Niskanen T."/>
            <person name="Noordeloos M.E."/>
            <person name="Ohm R.A."/>
            <person name="Ortiz-Santana B."/>
            <person name="Ovrebo C."/>
            <person name="Racz N."/>
            <person name="Riley R."/>
            <person name="Savchenko A."/>
            <person name="Shiryaev A."/>
            <person name="Soop K."/>
            <person name="Spirin V."/>
            <person name="Szebenyi C."/>
            <person name="Tomsovsky M."/>
            <person name="Tulloss R.E."/>
            <person name="Uehling J."/>
            <person name="Grigoriev I.V."/>
            <person name="Vagvolgyi C."/>
            <person name="Papp T."/>
            <person name="Martin F.M."/>
            <person name="Miettinen O."/>
            <person name="Hibbett D.S."/>
            <person name="Nagy L.G."/>
        </authorList>
    </citation>
    <scope>NUCLEOTIDE SEQUENCE [LARGE SCALE GENOMIC DNA]</scope>
    <source>
        <strain evidence="1 2">OMC1185</strain>
    </source>
</reference>
<keyword evidence="2" id="KW-1185">Reference proteome</keyword>
<dbReference type="Proteomes" id="UP000305948">
    <property type="component" value="Unassembled WGS sequence"/>
</dbReference>
<organism evidence="1 2">
    <name type="scientific">Heliocybe sulcata</name>
    <dbReference type="NCBI Taxonomy" id="5364"/>
    <lineage>
        <taxon>Eukaryota</taxon>
        <taxon>Fungi</taxon>
        <taxon>Dikarya</taxon>
        <taxon>Basidiomycota</taxon>
        <taxon>Agaricomycotina</taxon>
        <taxon>Agaricomycetes</taxon>
        <taxon>Gloeophyllales</taxon>
        <taxon>Gloeophyllaceae</taxon>
        <taxon>Heliocybe</taxon>
    </lineage>
</organism>
<sequence>MLMLRSDIAIGSFPGIELTLRLYFPNLSSLRLIRVTSGYVSDTTGNFLFRVIIMAMWMRPRFPQDGVWMDATSRILKDQETLCKLKTPAGSRYLGASSSPGTRIRTSDYLYALQTRPSCIIRYHGERDRLQMTVARAYRSSNTARRMQDVLVFKLLTRYTKFSQISAYTQAKQF</sequence>
<proteinExistence type="predicted"/>
<evidence type="ECO:0000313" key="1">
    <source>
        <dbReference type="EMBL" id="TFK51214.1"/>
    </source>
</evidence>
<evidence type="ECO:0000313" key="2">
    <source>
        <dbReference type="Proteomes" id="UP000305948"/>
    </source>
</evidence>
<dbReference type="AlphaFoldDB" id="A0A5C3N0S6"/>
<protein>
    <submittedName>
        <fullName evidence="1">Uncharacterized protein</fullName>
    </submittedName>
</protein>